<dbReference type="InterPro" id="IPR012675">
    <property type="entry name" value="Beta-grasp_dom_sf"/>
</dbReference>
<comment type="caution">
    <text evidence="3">The sequence shown here is derived from an EMBL/GenBank/DDBJ whole genome shotgun (WGS) entry which is preliminary data.</text>
</comment>
<organism evidence="3 4">
    <name type="scientific">Hevea brasiliensis</name>
    <name type="common">Para rubber tree</name>
    <name type="synonym">Siphonia brasiliensis</name>
    <dbReference type="NCBI Taxonomy" id="3981"/>
    <lineage>
        <taxon>Eukaryota</taxon>
        <taxon>Viridiplantae</taxon>
        <taxon>Streptophyta</taxon>
        <taxon>Embryophyta</taxon>
        <taxon>Tracheophyta</taxon>
        <taxon>Spermatophyta</taxon>
        <taxon>Magnoliopsida</taxon>
        <taxon>eudicotyledons</taxon>
        <taxon>Gunneridae</taxon>
        <taxon>Pentapetalae</taxon>
        <taxon>rosids</taxon>
        <taxon>fabids</taxon>
        <taxon>Malpighiales</taxon>
        <taxon>Euphorbiaceae</taxon>
        <taxon>Crotonoideae</taxon>
        <taxon>Micrandreae</taxon>
        <taxon>Hevea</taxon>
    </lineage>
</organism>
<dbReference type="EMBL" id="JAAGAX010000018">
    <property type="protein sequence ID" value="KAF2284057.1"/>
    <property type="molecule type" value="Genomic_DNA"/>
</dbReference>
<dbReference type="GO" id="GO:0005739">
    <property type="term" value="C:mitochondrion"/>
    <property type="evidence" value="ECO:0007669"/>
    <property type="project" value="TreeGrafter"/>
</dbReference>
<dbReference type="SUPFAM" id="SSF54292">
    <property type="entry name" value="2Fe-2S ferredoxin-like"/>
    <property type="match status" value="1"/>
</dbReference>
<dbReference type="Gene3D" id="3.10.20.30">
    <property type="match status" value="1"/>
</dbReference>
<dbReference type="PANTHER" id="PTHR11921">
    <property type="entry name" value="SUCCINATE DEHYDROGENASE IRON-SULFUR PROTEIN"/>
    <property type="match status" value="1"/>
</dbReference>
<dbReference type="InterPro" id="IPR025192">
    <property type="entry name" value="Succ_DH/fum_Rdtase_N"/>
</dbReference>
<evidence type="ECO:0000313" key="3">
    <source>
        <dbReference type="EMBL" id="KAF2284061.1"/>
    </source>
</evidence>
<sequence>MIRACATGGHAEKGYVGRAMNIDGTNTVACLTPIDADTSKPTIITPLPHMFVIKDLVVDLTHFYNQYSASCPYPRWNPEKFLGPATLLHAYR</sequence>
<dbReference type="Proteomes" id="UP000467840">
    <property type="component" value="Chromosome 12"/>
</dbReference>
<dbReference type="GO" id="GO:0009055">
    <property type="term" value="F:electron transfer activity"/>
    <property type="evidence" value="ECO:0007669"/>
    <property type="project" value="InterPro"/>
</dbReference>
<evidence type="ECO:0000313" key="2">
    <source>
        <dbReference type="EMBL" id="KAF2284057.1"/>
    </source>
</evidence>
<dbReference type="EMBL" id="JAAGAX010000018">
    <property type="protein sequence ID" value="KAF2284061.1"/>
    <property type="molecule type" value="Genomic_DNA"/>
</dbReference>
<accession>A0A6A6K5J0</accession>
<dbReference type="AlphaFoldDB" id="A0A6A6K5J0"/>
<dbReference type="GO" id="GO:0022904">
    <property type="term" value="P:respiratory electron transport chain"/>
    <property type="evidence" value="ECO:0007669"/>
    <property type="project" value="TreeGrafter"/>
</dbReference>
<proteinExistence type="predicted"/>
<dbReference type="GO" id="GO:0051536">
    <property type="term" value="F:iron-sulfur cluster binding"/>
    <property type="evidence" value="ECO:0007669"/>
    <property type="project" value="InterPro"/>
</dbReference>
<feature type="domain" description="Succinate dehydogenase/fumarate reductase N-terminal" evidence="1">
    <location>
        <begin position="19"/>
        <end position="64"/>
    </location>
</feature>
<evidence type="ECO:0000313" key="4">
    <source>
        <dbReference type="Proteomes" id="UP000467840"/>
    </source>
</evidence>
<reference evidence="3 4" key="1">
    <citation type="journal article" date="2020" name="Mol. Plant">
        <title>The Chromosome-Based Rubber Tree Genome Provides New Insights into Spurge Genome Evolution and Rubber Biosynthesis.</title>
        <authorList>
            <person name="Liu J."/>
            <person name="Shi C."/>
            <person name="Shi C.C."/>
            <person name="Li W."/>
            <person name="Zhang Q.J."/>
            <person name="Zhang Y."/>
            <person name="Li K."/>
            <person name="Lu H.F."/>
            <person name="Shi C."/>
            <person name="Zhu S.T."/>
            <person name="Xiao Z.Y."/>
            <person name="Nan H."/>
            <person name="Yue Y."/>
            <person name="Zhu X.G."/>
            <person name="Wu Y."/>
            <person name="Hong X.N."/>
            <person name="Fan G.Y."/>
            <person name="Tong Y."/>
            <person name="Zhang D."/>
            <person name="Mao C.L."/>
            <person name="Liu Y.L."/>
            <person name="Hao S.J."/>
            <person name="Liu W.Q."/>
            <person name="Lv M.Q."/>
            <person name="Zhang H.B."/>
            <person name="Liu Y."/>
            <person name="Hu-Tang G.R."/>
            <person name="Wang J.P."/>
            <person name="Wang J.H."/>
            <person name="Sun Y.H."/>
            <person name="Ni S.B."/>
            <person name="Chen W.B."/>
            <person name="Zhang X.C."/>
            <person name="Jiao Y.N."/>
            <person name="Eichler E.E."/>
            <person name="Li G.H."/>
            <person name="Liu X."/>
            <person name="Gao L.Z."/>
        </authorList>
    </citation>
    <scope>NUCLEOTIDE SEQUENCE [LARGE SCALE GENOMIC DNA]</scope>
    <source>
        <strain evidence="4">cv. GT1</strain>
        <tissue evidence="3">Leaf</tissue>
    </source>
</reference>
<dbReference type="InterPro" id="IPR036010">
    <property type="entry name" value="2Fe-2S_ferredoxin-like_sf"/>
</dbReference>
<evidence type="ECO:0000259" key="1">
    <source>
        <dbReference type="Pfam" id="PF13085"/>
    </source>
</evidence>
<dbReference type="InterPro" id="IPR050573">
    <property type="entry name" value="SDH/FRD_Iron-Sulfur"/>
</dbReference>
<dbReference type="GO" id="GO:0009060">
    <property type="term" value="P:aerobic respiration"/>
    <property type="evidence" value="ECO:0007669"/>
    <property type="project" value="TreeGrafter"/>
</dbReference>
<dbReference type="PANTHER" id="PTHR11921:SF40">
    <property type="entry name" value="SUCCINATE DEHYDROGENASE [UBIQUINONE] IRON-SULFUR SUBUNIT 3, MITOCHONDRIAL"/>
    <property type="match status" value="1"/>
</dbReference>
<protein>
    <recommendedName>
        <fullName evidence="1">Succinate dehydogenase/fumarate reductase N-terminal domain-containing protein</fullName>
    </recommendedName>
</protein>
<name>A0A6A6K5J0_HEVBR</name>
<dbReference type="Pfam" id="PF13085">
    <property type="entry name" value="Fer2_3"/>
    <property type="match status" value="1"/>
</dbReference>
<gene>
    <name evidence="2" type="ORF">GH714_018647</name>
    <name evidence="3" type="ORF">GH714_018706</name>
</gene>
<keyword evidence="4" id="KW-1185">Reference proteome</keyword>